<keyword evidence="3 5" id="KW-0560">Oxidoreductase</keyword>
<dbReference type="OrthoDB" id="9785502at2"/>
<dbReference type="FunFam" id="3.40.30.10:FF:000010">
    <property type="entry name" value="Glutathione peroxidase"/>
    <property type="match status" value="1"/>
</dbReference>
<dbReference type="CDD" id="cd00340">
    <property type="entry name" value="GSH_Peroxidase"/>
    <property type="match status" value="1"/>
</dbReference>
<keyword evidence="2 5" id="KW-0575">Peroxidase</keyword>
<dbReference type="InterPro" id="IPR000889">
    <property type="entry name" value="Glutathione_peroxidase"/>
</dbReference>
<dbReference type="PRINTS" id="PR01011">
    <property type="entry name" value="GLUTPROXDASE"/>
</dbReference>
<organism evidence="7 8">
    <name type="scientific">Candidatus Pseudothioglobus singularis PS1</name>
    <dbReference type="NCBI Taxonomy" id="1125411"/>
    <lineage>
        <taxon>Bacteria</taxon>
        <taxon>Pseudomonadati</taxon>
        <taxon>Pseudomonadota</taxon>
        <taxon>Gammaproteobacteria</taxon>
        <taxon>Candidatus Pseudothioglobaceae</taxon>
        <taxon>Candidatus Pseudothioglobus</taxon>
    </lineage>
</organism>
<feature type="domain" description="Thioredoxin" evidence="6">
    <location>
        <begin position="1"/>
        <end position="157"/>
    </location>
</feature>
<dbReference type="InterPro" id="IPR029759">
    <property type="entry name" value="GPX_AS"/>
</dbReference>
<dbReference type="PIRSF" id="PIRSF000303">
    <property type="entry name" value="Glutathion_perox"/>
    <property type="match status" value="1"/>
</dbReference>
<dbReference type="PROSITE" id="PS51355">
    <property type="entry name" value="GLUTATHIONE_PEROXID_3"/>
    <property type="match status" value="1"/>
</dbReference>
<evidence type="ECO:0000256" key="3">
    <source>
        <dbReference type="ARBA" id="ARBA00023002"/>
    </source>
</evidence>
<feature type="active site" evidence="4">
    <location>
        <position position="35"/>
    </location>
</feature>
<dbReference type="KEGG" id="tsn:W908_00770"/>
<accession>A0A0M4LNB7</accession>
<dbReference type="GO" id="GO:0004601">
    <property type="term" value="F:peroxidase activity"/>
    <property type="evidence" value="ECO:0007669"/>
    <property type="project" value="UniProtKB-KW"/>
</dbReference>
<evidence type="ECO:0000313" key="8">
    <source>
        <dbReference type="Proteomes" id="UP000068905"/>
    </source>
</evidence>
<protein>
    <recommendedName>
        <fullName evidence="5">Glutathione peroxidase</fullName>
    </recommendedName>
</protein>
<dbReference type="InterPro" id="IPR036249">
    <property type="entry name" value="Thioredoxin-like_sf"/>
</dbReference>
<name>A0A0M4LNB7_9GAMM</name>
<evidence type="ECO:0000256" key="4">
    <source>
        <dbReference type="PIRSR" id="PIRSR000303-1"/>
    </source>
</evidence>
<dbReference type="PANTHER" id="PTHR11592">
    <property type="entry name" value="GLUTATHIONE PEROXIDASE"/>
    <property type="match status" value="1"/>
</dbReference>
<evidence type="ECO:0000256" key="5">
    <source>
        <dbReference type="RuleBase" id="RU000499"/>
    </source>
</evidence>
<dbReference type="EMBL" id="CP006911">
    <property type="protein sequence ID" value="ALE01272.1"/>
    <property type="molecule type" value="Genomic_DNA"/>
</dbReference>
<comment type="similarity">
    <text evidence="1 5">Belongs to the glutathione peroxidase family.</text>
</comment>
<dbReference type="STRING" id="1125411.W908_00770"/>
<dbReference type="Proteomes" id="UP000068905">
    <property type="component" value="Chromosome"/>
</dbReference>
<evidence type="ECO:0000256" key="1">
    <source>
        <dbReference type="ARBA" id="ARBA00006926"/>
    </source>
</evidence>
<dbReference type="PROSITE" id="PS00460">
    <property type="entry name" value="GLUTATHIONE_PEROXID_1"/>
    <property type="match status" value="1"/>
</dbReference>
<dbReference type="PROSITE" id="PS00763">
    <property type="entry name" value="GLUTATHIONE_PEROXID_2"/>
    <property type="match status" value="1"/>
</dbReference>
<reference evidence="7 8" key="1">
    <citation type="journal article" date="2015" name="Genome Announc.">
        <title>Genome Sequence of 'Candidatus Thioglobus singularis' Strain PS1, a Mixotroph from the SUP05 Clade of Marine Gammaproteobacteria.</title>
        <authorList>
            <person name="Marshall K.T."/>
            <person name="Morris R.M."/>
        </authorList>
    </citation>
    <scope>NUCLEOTIDE SEQUENCE [LARGE SCALE GENOMIC DNA]</scope>
    <source>
        <strain evidence="7 8">PS1</strain>
    </source>
</reference>
<proteinExistence type="inferred from homology"/>
<dbReference type="SUPFAM" id="SSF52833">
    <property type="entry name" value="Thioredoxin-like"/>
    <property type="match status" value="1"/>
</dbReference>
<evidence type="ECO:0000256" key="2">
    <source>
        <dbReference type="ARBA" id="ARBA00022559"/>
    </source>
</evidence>
<dbReference type="PROSITE" id="PS51352">
    <property type="entry name" value="THIOREDOXIN_2"/>
    <property type="match status" value="1"/>
</dbReference>
<evidence type="ECO:0000259" key="6">
    <source>
        <dbReference type="PROSITE" id="PS51352"/>
    </source>
</evidence>
<gene>
    <name evidence="7" type="ORF">W908_00770</name>
</gene>
<dbReference type="InterPro" id="IPR029760">
    <property type="entry name" value="GPX_CS"/>
</dbReference>
<dbReference type="RefSeq" id="WP_053819553.1">
    <property type="nucleotide sequence ID" value="NZ_CP006911.1"/>
</dbReference>
<keyword evidence="8" id="KW-1185">Reference proteome</keyword>
<dbReference type="Pfam" id="PF00255">
    <property type="entry name" value="GSHPx"/>
    <property type="match status" value="1"/>
</dbReference>
<sequence>MSIHQFNFKNIVGKEVSFKSFEGKVVLIVNTASNCGLTYHYKGLEDLYQEYKDAGLEIIGFPCNQFGKQEPGTSEEIQSFCDLNYGVTFPLSEKIEVNGSNAHPVYKYLKSELKGKLNDSIKWNFTKFLIDRDGTPYKRFSATVEPEDIKPYISELL</sequence>
<dbReference type="AlphaFoldDB" id="A0A0M4LNB7"/>
<dbReference type="InterPro" id="IPR013766">
    <property type="entry name" value="Thioredoxin_domain"/>
</dbReference>
<evidence type="ECO:0000313" key="7">
    <source>
        <dbReference type="EMBL" id="ALE01272.1"/>
    </source>
</evidence>
<dbReference type="PANTHER" id="PTHR11592:SF78">
    <property type="entry name" value="GLUTATHIONE PEROXIDASE"/>
    <property type="match status" value="1"/>
</dbReference>
<dbReference type="Gene3D" id="3.40.30.10">
    <property type="entry name" value="Glutaredoxin"/>
    <property type="match status" value="1"/>
</dbReference>
<dbReference type="GO" id="GO:0034599">
    <property type="term" value="P:cellular response to oxidative stress"/>
    <property type="evidence" value="ECO:0007669"/>
    <property type="project" value="TreeGrafter"/>
</dbReference>
<dbReference type="PATRIC" id="fig|1125411.7.peg.153"/>